<name>A0ABR0N900_GOSAR</name>
<sequence length="148" mass="16414">MNILIYEGSVFAQGTYVFSFASFCQEVLSASIFESLRATFSRIRPGNFTSTQKVDLVITLGGDGTVLWFFKALYHQILYGLSFFNMTIIIGAELTCTSKSAASMFKGPIPPIVPFSLGSLGFMTPFRRGHLYTFRPYTVRLLYGLASA</sequence>
<accession>A0ABR0N900</accession>
<evidence type="ECO:0008006" key="3">
    <source>
        <dbReference type="Google" id="ProtNLM"/>
    </source>
</evidence>
<dbReference type="EMBL" id="JARKNE010000011">
    <property type="protein sequence ID" value="KAK5786297.1"/>
    <property type="molecule type" value="Genomic_DNA"/>
</dbReference>
<dbReference type="InterPro" id="IPR016064">
    <property type="entry name" value="NAD/diacylglycerol_kinase_sf"/>
</dbReference>
<dbReference type="PANTHER" id="PTHR20275">
    <property type="entry name" value="NAD KINASE"/>
    <property type="match status" value="1"/>
</dbReference>
<dbReference type="Proteomes" id="UP001358586">
    <property type="component" value="Chromosome 11"/>
</dbReference>
<proteinExistence type="predicted"/>
<dbReference type="SUPFAM" id="SSF111331">
    <property type="entry name" value="NAD kinase/diacylglycerol kinase-like"/>
    <property type="match status" value="1"/>
</dbReference>
<reference evidence="1 2" key="1">
    <citation type="submission" date="2023-03" db="EMBL/GenBank/DDBJ databases">
        <title>WGS of Gossypium arboreum.</title>
        <authorList>
            <person name="Yu D."/>
        </authorList>
    </citation>
    <scope>NUCLEOTIDE SEQUENCE [LARGE SCALE GENOMIC DNA]</scope>
    <source>
        <tissue evidence="1">Leaf</tissue>
    </source>
</reference>
<gene>
    <name evidence="1" type="ORF">PVK06_040931</name>
</gene>
<protein>
    <recommendedName>
        <fullName evidence="3">NAD(+) kinase</fullName>
    </recommendedName>
</protein>
<dbReference type="PANTHER" id="PTHR20275:SF0">
    <property type="entry name" value="NAD KINASE"/>
    <property type="match status" value="1"/>
</dbReference>
<organism evidence="1 2">
    <name type="scientific">Gossypium arboreum</name>
    <name type="common">Tree cotton</name>
    <name type="synonym">Gossypium nanking</name>
    <dbReference type="NCBI Taxonomy" id="29729"/>
    <lineage>
        <taxon>Eukaryota</taxon>
        <taxon>Viridiplantae</taxon>
        <taxon>Streptophyta</taxon>
        <taxon>Embryophyta</taxon>
        <taxon>Tracheophyta</taxon>
        <taxon>Spermatophyta</taxon>
        <taxon>Magnoliopsida</taxon>
        <taxon>eudicotyledons</taxon>
        <taxon>Gunneridae</taxon>
        <taxon>Pentapetalae</taxon>
        <taxon>rosids</taxon>
        <taxon>malvids</taxon>
        <taxon>Malvales</taxon>
        <taxon>Malvaceae</taxon>
        <taxon>Malvoideae</taxon>
        <taxon>Gossypium</taxon>
    </lineage>
</organism>
<evidence type="ECO:0000313" key="2">
    <source>
        <dbReference type="Proteomes" id="UP001358586"/>
    </source>
</evidence>
<dbReference type="Gene3D" id="3.40.50.10330">
    <property type="entry name" value="Probable inorganic polyphosphate/atp-NAD kinase, domain 1"/>
    <property type="match status" value="2"/>
</dbReference>
<keyword evidence="2" id="KW-1185">Reference proteome</keyword>
<dbReference type="InterPro" id="IPR017438">
    <property type="entry name" value="ATP-NAD_kinase_N"/>
</dbReference>
<evidence type="ECO:0000313" key="1">
    <source>
        <dbReference type="EMBL" id="KAK5786297.1"/>
    </source>
</evidence>
<comment type="caution">
    <text evidence="1">The sequence shown here is derived from an EMBL/GenBank/DDBJ whole genome shotgun (WGS) entry which is preliminary data.</text>
</comment>